<evidence type="ECO:0000259" key="1">
    <source>
        <dbReference type="Pfam" id="PF00294"/>
    </source>
</evidence>
<name>A0A7V4TE67_9BACT</name>
<dbReference type="Pfam" id="PF00294">
    <property type="entry name" value="PfkB"/>
    <property type="match status" value="1"/>
</dbReference>
<evidence type="ECO:0000313" key="2">
    <source>
        <dbReference type="EMBL" id="HGY38190.1"/>
    </source>
</evidence>
<feature type="domain" description="Carbohydrate kinase PfkB" evidence="1">
    <location>
        <begin position="10"/>
        <end position="78"/>
    </location>
</feature>
<dbReference type="Gene3D" id="3.40.1190.20">
    <property type="match status" value="1"/>
</dbReference>
<gene>
    <name evidence="2" type="ORF">ENW11_00015</name>
</gene>
<dbReference type="PANTHER" id="PTHR46566">
    <property type="entry name" value="1-PHOSPHOFRUCTOKINASE-RELATED"/>
    <property type="match status" value="1"/>
</dbReference>
<proteinExistence type="predicted"/>
<dbReference type="InterPro" id="IPR029056">
    <property type="entry name" value="Ribokinase-like"/>
</dbReference>
<reference evidence="2" key="1">
    <citation type="journal article" date="2020" name="mSystems">
        <title>Genome- and Community-Level Interaction Insights into Carbon Utilization and Element Cycling Functions of Hydrothermarchaeota in Hydrothermal Sediment.</title>
        <authorList>
            <person name="Zhou Z."/>
            <person name="Liu Y."/>
            <person name="Xu W."/>
            <person name="Pan J."/>
            <person name="Luo Z.H."/>
            <person name="Li M."/>
        </authorList>
    </citation>
    <scope>NUCLEOTIDE SEQUENCE [LARGE SCALE GENOMIC DNA]</scope>
    <source>
        <strain evidence="2">SpSt-82</strain>
    </source>
</reference>
<accession>A0A7V4TE67</accession>
<organism evidence="2">
    <name type="scientific">Candidatus Caldatribacterium saccharofermentans</name>
    <dbReference type="NCBI Taxonomy" id="1454753"/>
    <lineage>
        <taxon>Bacteria</taxon>
        <taxon>Pseudomonadati</taxon>
        <taxon>Atribacterota</taxon>
        <taxon>Atribacteria</taxon>
        <taxon>Atribacterales</taxon>
        <taxon>Candidatus Caldatribacteriaceae</taxon>
        <taxon>Candidatus Caldatribacterium</taxon>
    </lineage>
</organism>
<comment type="caution">
    <text evidence="2">The sequence shown here is derived from an EMBL/GenBank/DDBJ whole genome shotgun (WGS) entry which is preliminary data.</text>
</comment>
<protein>
    <recommendedName>
        <fullName evidence="1">Carbohydrate kinase PfkB domain-containing protein</fullName>
    </recommendedName>
</protein>
<dbReference type="SUPFAM" id="SSF53613">
    <property type="entry name" value="Ribokinase-like"/>
    <property type="match status" value="1"/>
</dbReference>
<dbReference type="GO" id="GO:0003824">
    <property type="term" value="F:catalytic activity"/>
    <property type="evidence" value="ECO:0007669"/>
    <property type="project" value="UniProtKB-ARBA"/>
</dbReference>
<sequence>MILVVTPNSCLDRTLFVEAHRPEGRIDVTRVTEIAGGKGSNVCRVFRELGVPCVQLLPLGKYTGEWVLRLLVAEGIRIVPYGCNHPPGW</sequence>
<dbReference type="AlphaFoldDB" id="A0A7V4TE67"/>
<dbReference type="EMBL" id="DTIY01000001">
    <property type="protein sequence ID" value="HGY38190.1"/>
    <property type="molecule type" value="Genomic_DNA"/>
</dbReference>
<dbReference type="InterPro" id="IPR011611">
    <property type="entry name" value="PfkB_dom"/>
</dbReference>
<dbReference type="PANTHER" id="PTHR46566:SF2">
    <property type="entry name" value="ATP-DEPENDENT 6-PHOSPHOFRUCTOKINASE ISOZYME 2"/>
    <property type="match status" value="1"/>
</dbReference>